<keyword evidence="3" id="KW-1185">Reference proteome</keyword>
<feature type="region of interest" description="Disordered" evidence="1">
    <location>
        <begin position="133"/>
        <end position="217"/>
    </location>
</feature>
<protein>
    <submittedName>
        <fullName evidence="2">Uncharacterized protein</fullName>
    </submittedName>
</protein>
<proteinExistence type="predicted"/>
<gene>
    <name evidence="2" type="ORF">Cgig2_023257</name>
</gene>
<feature type="compositionally biased region" description="Pro residues" evidence="1">
    <location>
        <begin position="141"/>
        <end position="153"/>
    </location>
</feature>
<dbReference type="Proteomes" id="UP001153076">
    <property type="component" value="Unassembled WGS sequence"/>
</dbReference>
<organism evidence="2 3">
    <name type="scientific">Carnegiea gigantea</name>
    <dbReference type="NCBI Taxonomy" id="171969"/>
    <lineage>
        <taxon>Eukaryota</taxon>
        <taxon>Viridiplantae</taxon>
        <taxon>Streptophyta</taxon>
        <taxon>Embryophyta</taxon>
        <taxon>Tracheophyta</taxon>
        <taxon>Spermatophyta</taxon>
        <taxon>Magnoliopsida</taxon>
        <taxon>eudicotyledons</taxon>
        <taxon>Gunneridae</taxon>
        <taxon>Pentapetalae</taxon>
        <taxon>Caryophyllales</taxon>
        <taxon>Cactineae</taxon>
        <taxon>Cactaceae</taxon>
        <taxon>Cactoideae</taxon>
        <taxon>Echinocereeae</taxon>
        <taxon>Carnegiea</taxon>
    </lineage>
</organism>
<comment type="caution">
    <text evidence="2">The sequence shown here is derived from an EMBL/GenBank/DDBJ whole genome shotgun (WGS) entry which is preliminary data.</text>
</comment>
<accession>A0A9Q1GYV3</accession>
<evidence type="ECO:0000256" key="1">
    <source>
        <dbReference type="SAM" id="MobiDB-lite"/>
    </source>
</evidence>
<dbReference type="EMBL" id="JAKOGI010001073">
    <property type="protein sequence ID" value="KAJ8427962.1"/>
    <property type="molecule type" value="Genomic_DNA"/>
</dbReference>
<sequence>MEKYNCIELFADARARAYESRIEFPKYVGFKYHLPNKENQRWHLNISDDWVRLTNFWKDVRSKCIPRYLYDLKKPSDNQKHVESLDKISASVAQPLPQIVAVESKQNVRMADSLIVSHVIPLLKPVPHRPVIGSLSNSPAKPTPSSQPRPCECPPQSKSTSQQKSCKSPAKLISTSSPKPTAKASLPVQLKQKNKSSYYLPISPSPSPYAKTDYTPL</sequence>
<dbReference type="AlphaFoldDB" id="A0A9Q1GYV3"/>
<feature type="compositionally biased region" description="Low complexity" evidence="1">
    <location>
        <begin position="154"/>
        <end position="169"/>
    </location>
</feature>
<reference evidence="2" key="1">
    <citation type="submission" date="2022-04" db="EMBL/GenBank/DDBJ databases">
        <title>Carnegiea gigantea Genome sequencing and assembly v2.</title>
        <authorList>
            <person name="Copetti D."/>
            <person name="Sanderson M.J."/>
            <person name="Burquez A."/>
            <person name="Wojciechowski M.F."/>
        </authorList>
    </citation>
    <scope>NUCLEOTIDE SEQUENCE</scope>
    <source>
        <strain evidence="2">SGP5-SGP5p</strain>
        <tissue evidence="2">Aerial part</tissue>
    </source>
</reference>
<name>A0A9Q1GYV3_9CARY</name>
<evidence type="ECO:0000313" key="2">
    <source>
        <dbReference type="EMBL" id="KAJ8427962.1"/>
    </source>
</evidence>
<evidence type="ECO:0000313" key="3">
    <source>
        <dbReference type="Proteomes" id="UP001153076"/>
    </source>
</evidence>